<dbReference type="Gene3D" id="3.40.190.290">
    <property type="match status" value="1"/>
</dbReference>
<evidence type="ECO:0000313" key="6">
    <source>
        <dbReference type="EMBL" id="RXN83758.1"/>
    </source>
</evidence>
<comment type="similarity">
    <text evidence="1">Belongs to the LysR transcriptional regulatory family.</text>
</comment>
<proteinExistence type="inferred from homology"/>
<dbReference type="GO" id="GO:0010628">
    <property type="term" value="P:positive regulation of gene expression"/>
    <property type="evidence" value="ECO:0007669"/>
    <property type="project" value="TreeGrafter"/>
</dbReference>
<keyword evidence="4" id="KW-0804">Transcription</keyword>
<sequence length="370" mass="39650">MRTASAEFPRPGWRWSPRCPGRRWRGSARGTPACALVLHLGLHAGRPGARRRALRCRRNRFPSFDIPAMINLRHIEVFYAIMHTGSITGAARRLSVTQPAVSAVLKHLEARLGMPLFLRSHGRLTPTPEAQALLPDVAAIFERLGAVERLSQDLAGGLKGTLSVAATSPIANGFLARAVATFSRERPGVRIALQALSSPLVVERVMQSEVDLGIVYQPVDNPAVDTSVLTSASIACVLPDSHPLAAQASISIADLAGIPVITYMPQALLRPYVDRACEQAGRTLTISVETGLSVTGIMLAYHGAGVALVEPDLLASMPLPGLVSRPLSPAVTLQSVLLKHRHRPVSRIMDEFMAHLRAMLAAGEGSRSAT</sequence>
<evidence type="ECO:0000313" key="7">
    <source>
        <dbReference type="Proteomes" id="UP000290849"/>
    </source>
</evidence>
<protein>
    <submittedName>
        <fullName evidence="6">LysR family transcriptional regulator</fullName>
    </submittedName>
</protein>
<evidence type="ECO:0000256" key="2">
    <source>
        <dbReference type="ARBA" id="ARBA00023015"/>
    </source>
</evidence>
<name>A0A4Q1HD75_9BURK</name>
<evidence type="ECO:0000259" key="5">
    <source>
        <dbReference type="PROSITE" id="PS50931"/>
    </source>
</evidence>
<dbReference type="Pfam" id="PF00126">
    <property type="entry name" value="HTH_1"/>
    <property type="match status" value="1"/>
</dbReference>
<accession>A0A4Q1HD75</accession>
<dbReference type="OrthoDB" id="8849678at2"/>
<dbReference type="PRINTS" id="PR00039">
    <property type="entry name" value="HTHLYSR"/>
</dbReference>
<feature type="domain" description="HTH lysR-type" evidence="5">
    <location>
        <begin position="70"/>
        <end position="127"/>
    </location>
</feature>
<evidence type="ECO:0000256" key="4">
    <source>
        <dbReference type="ARBA" id="ARBA00023163"/>
    </source>
</evidence>
<gene>
    <name evidence="6" type="ORF">C7R54_26170</name>
</gene>
<dbReference type="SUPFAM" id="SSF53850">
    <property type="entry name" value="Periplasmic binding protein-like II"/>
    <property type="match status" value="1"/>
</dbReference>
<evidence type="ECO:0000256" key="3">
    <source>
        <dbReference type="ARBA" id="ARBA00023125"/>
    </source>
</evidence>
<dbReference type="InterPro" id="IPR036390">
    <property type="entry name" value="WH_DNA-bd_sf"/>
</dbReference>
<dbReference type="AlphaFoldDB" id="A0A4Q1HD75"/>
<comment type="caution">
    <text evidence="6">The sequence shown here is derived from an EMBL/GenBank/DDBJ whole genome shotgun (WGS) entry which is preliminary data.</text>
</comment>
<dbReference type="InterPro" id="IPR005119">
    <property type="entry name" value="LysR_subst-bd"/>
</dbReference>
<reference evidence="6 7" key="1">
    <citation type="journal article" date="2017" name="Int. J. Syst. Evol. Microbiol.">
        <title>Achromobacter aloeverae sp. nov., isolated from the root of Aloe vera (L.) Burm.f.</title>
        <authorList>
            <person name="Kuncharoen N."/>
            <person name="Muramatsu Y."/>
            <person name="Shibata C."/>
            <person name="Kamakura Y."/>
            <person name="Nakagawa Y."/>
            <person name="Tanasupawat S."/>
        </authorList>
    </citation>
    <scope>NUCLEOTIDE SEQUENCE [LARGE SCALE GENOMIC DNA]</scope>
    <source>
        <strain evidence="6 7">AVA-1</strain>
    </source>
</reference>
<dbReference type="EMBL" id="PYAL01000009">
    <property type="protein sequence ID" value="RXN83758.1"/>
    <property type="molecule type" value="Genomic_DNA"/>
</dbReference>
<dbReference type="InterPro" id="IPR000847">
    <property type="entry name" value="LysR_HTH_N"/>
</dbReference>
<dbReference type="PANTHER" id="PTHR30427">
    <property type="entry name" value="TRANSCRIPTIONAL ACTIVATOR PROTEIN LYSR"/>
    <property type="match status" value="1"/>
</dbReference>
<dbReference type="PANTHER" id="PTHR30427:SF1">
    <property type="entry name" value="TRANSCRIPTIONAL ACTIVATOR PROTEIN LYSR"/>
    <property type="match status" value="1"/>
</dbReference>
<evidence type="ECO:0000256" key="1">
    <source>
        <dbReference type="ARBA" id="ARBA00009437"/>
    </source>
</evidence>
<dbReference type="InterPro" id="IPR036388">
    <property type="entry name" value="WH-like_DNA-bd_sf"/>
</dbReference>
<dbReference type="Gene3D" id="1.10.10.10">
    <property type="entry name" value="Winged helix-like DNA-binding domain superfamily/Winged helix DNA-binding domain"/>
    <property type="match status" value="1"/>
</dbReference>
<keyword evidence="3" id="KW-0238">DNA-binding</keyword>
<dbReference type="SUPFAM" id="SSF46785">
    <property type="entry name" value="Winged helix' DNA-binding domain"/>
    <property type="match status" value="1"/>
</dbReference>
<dbReference type="PROSITE" id="PS50931">
    <property type="entry name" value="HTH_LYSR"/>
    <property type="match status" value="1"/>
</dbReference>
<dbReference type="Pfam" id="PF03466">
    <property type="entry name" value="LysR_substrate"/>
    <property type="match status" value="1"/>
</dbReference>
<keyword evidence="7" id="KW-1185">Reference proteome</keyword>
<dbReference type="Proteomes" id="UP000290849">
    <property type="component" value="Unassembled WGS sequence"/>
</dbReference>
<organism evidence="6 7">
    <name type="scientific">Achromobacter aloeverae</name>
    <dbReference type="NCBI Taxonomy" id="1750518"/>
    <lineage>
        <taxon>Bacteria</taxon>
        <taxon>Pseudomonadati</taxon>
        <taxon>Pseudomonadota</taxon>
        <taxon>Betaproteobacteria</taxon>
        <taxon>Burkholderiales</taxon>
        <taxon>Alcaligenaceae</taxon>
        <taxon>Achromobacter</taxon>
    </lineage>
</organism>
<dbReference type="GO" id="GO:0043565">
    <property type="term" value="F:sequence-specific DNA binding"/>
    <property type="evidence" value="ECO:0007669"/>
    <property type="project" value="TreeGrafter"/>
</dbReference>
<dbReference type="GO" id="GO:0003700">
    <property type="term" value="F:DNA-binding transcription factor activity"/>
    <property type="evidence" value="ECO:0007669"/>
    <property type="project" value="InterPro"/>
</dbReference>
<keyword evidence="2" id="KW-0805">Transcription regulation</keyword>